<evidence type="ECO:0000256" key="7">
    <source>
        <dbReference type="ARBA" id="ARBA00023239"/>
    </source>
</evidence>
<evidence type="ECO:0000256" key="8">
    <source>
        <dbReference type="RuleBase" id="RU361123"/>
    </source>
</evidence>
<comment type="similarity">
    <text evidence="8">Belongs to the polysaccharide lyase 1 family.</text>
</comment>
<comment type="catalytic activity">
    <reaction evidence="1 8">
        <text>Eliminative cleavage of (1-&gt;4)-alpha-D-galacturonan to give oligosaccharides with 4-deoxy-alpha-D-galact-4-enuronosyl groups at their non-reducing ends.</text>
        <dbReference type="EC" id="4.2.2.2"/>
    </reaction>
</comment>
<keyword evidence="7 8" id="KW-0456">Lyase</keyword>
<dbReference type="PANTHER" id="PTHR31683:SF11">
    <property type="entry name" value="PECTATE LYASE"/>
    <property type="match status" value="1"/>
</dbReference>
<evidence type="ECO:0000313" key="10">
    <source>
        <dbReference type="EMBL" id="KAK8916500.1"/>
    </source>
</evidence>
<comment type="caution">
    <text evidence="10">The sequence shown here is derived from an EMBL/GenBank/DDBJ whole genome shotgun (WGS) entry which is preliminary data.</text>
</comment>
<evidence type="ECO:0000256" key="2">
    <source>
        <dbReference type="ARBA" id="ARBA00005220"/>
    </source>
</evidence>
<evidence type="ECO:0000256" key="1">
    <source>
        <dbReference type="ARBA" id="ARBA00000695"/>
    </source>
</evidence>
<evidence type="ECO:0000256" key="5">
    <source>
        <dbReference type="ARBA" id="ARBA00022729"/>
    </source>
</evidence>
<accession>A0AAP0FUV4</accession>
<keyword evidence="4 8" id="KW-0479">Metal-binding</keyword>
<dbReference type="Pfam" id="PF00544">
    <property type="entry name" value="Pectate_lyase_4"/>
    <property type="match status" value="1"/>
</dbReference>
<dbReference type="PRINTS" id="PR00807">
    <property type="entry name" value="AMBALLERGEN"/>
</dbReference>
<dbReference type="InterPro" id="IPR011050">
    <property type="entry name" value="Pectin_lyase_fold/virulence"/>
</dbReference>
<dbReference type="EMBL" id="JBBWWQ010000020">
    <property type="protein sequence ID" value="KAK8916500.1"/>
    <property type="molecule type" value="Genomic_DNA"/>
</dbReference>
<dbReference type="InterPro" id="IPR045032">
    <property type="entry name" value="PEL"/>
</dbReference>
<dbReference type="GO" id="GO:0046872">
    <property type="term" value="F:metal ion binding"/>
    <property type="evidence" value="ECO:0007669"/>
    <property type="project" value="UniProtKB-KW"/>
</dbReference>
<dbReference type="Proteomes" id="UP001418222">
    <property type="component" value="Unassembled WGS sequence"/>
</dbReference>
<evidence type="ECO:0000313" key="11">
    <source>
        <dbReference type="Proteomes" id="UP001418222"/>
    </source>
</evidence>
<gene>
    <name evidence="10" type="ORF">KSP39_PZI022664</name>
</gene>
<dbReference type="AlphaFoldDB" id="A0AAP0FUV4"/>
<dbReference type="PANTHER" id="PTHR31683">
    <property type="entry name" value="PECTATE LYASE 18-RELATED"/>
    <property type="match status" value="1"/>
</dbReference>
<dbReference type="InterPro" id="IPR012334">
    <property type="entry name" value="Pectin_lyas_fold"/>
</dbReference>
<comment type="pathway">
    <text evidence="2 8">Glycan metabolism; pectin degradation; 2-dehydro-3-deoxy-D-gluconate from pectin: step 2/5.</text>
</comment>
<dbReference type="GO" id="GO:0030570">
    <property type="term" value="F:pectate lyase activity"/>
    <property type="evidence" value="ECO:0007669"/>
    <property type="project" value="UniProtKB-EC"/>
</dbReference>
<proteinExistence type="inferred from homology"/>
<keyword evidence="6 8" id="KW-0106">Calcium</keyword>
<evidence type="ECO:0000259" key="9">
    <source>
        <dbReference type="Pfam" id="PF00544"/>
    </source>
</evidence>
<keyword evidence="5" id="KW-0732">Signal</keyword>
<dbReference type="InterPro" id="IPR002022">
    <property type="entry name" value="Pec_lyase"/>
</dbReference>
<dbReference type="EC" id="4.2.2.2" evidence="3 8"/>
<keyword evidence="11" id="KW-1185">Reference proteome</keyword>
<comment type="cofactor">
    <cofactor evidence="8">
        <name>Ca(2+)</name>
        <dbReference type="ChEBI" id="CHEBI:29108"/>
    </cofactor>
    <text evidence="8">Binds 1 Ca(2+) ion. Required for its activity.</text>
</comment>
<name>A0AAP0FUV4_9ASPA</name>
<organism evidence="10 11">
    <name type="scientific">Platanthera zijinensis</name>
    <dbReference type="NCBI Taxonomy" id="2320716"/>
    <lineage>
        <taxon>Eukaryota</taxon>
        <taxon>Viridiplantae</taxon>
        <taxon>Streptophyta</taxon>
        <taxon>Embryophyta</taxon>
        <taxon>Tracheophyta</taxon>
        <taxon>Spermatophyta</taxon>
        <taxon>Magnoliopsida</taxon>
        <taxon>Liliopsida</taxon>
        <taxon>Asparagales</taxon>
        <taxon>Orchidaceae</taxon>
        <taxon>Orchidoideae</taxon>
        <taxon>Orchideae</taxon>
        <taxon>Orchidinae</taxon>
        <taxon>Platanthera</taxon>
    </lineage>
</organism>
<reference evidence="10 11" key="1">
    <citation type="journal article" date="2022" name="Nat. Plants">
        <title>Genomes of leafy and leafless Platanthera orchids illuminate the evolution of mycoheterotrophy.</title>
        <authorList>
            <person name="Li M.H."/>
            <person name="Liu K.W."/>
            <person name="Li Z."/>
            <person name="Lu H.C."/>
            <person name="Ye Q.L."/>
            <person name="Zhang D."/>
            <person name="Wang J.Y."/>
            <person name="Li Y.F."/>
            <person name="Zhong Z.M."/>
            <person name="Liu X."/>
            <person name="Yu X."/>
            <person name="Liu D.K."/>
            <person name="Tu X.D."/>
            <person name="Liu B."/>
            <person name="Hao Y."/>
            <person name="Liao X.Y."/>
            <person name="Jiang Y.T."/>
            <person name="Sun W.H."/>
            <person name="Chen J."/>
            <person name="Chen Y.Q."/>
            <person name="Ai Y."/>
            <person name="Zhai J.W."/>
            <person name="Wu S.S."/>
            <person name="Zhou Z."/>
            <person name="Hsiao Y.Y."/>
            <person name="Wu W.L."/>
            <person name="Chen Y.Y."/>
            <person name="Lin Y.F."/>
            <person name="Hsu J.L."/>
            <person name="Li C.Y."/>
            <person name="Wang Z.W."/>
            <person name="Zhao X."/>
            <person name="Zhong W.Y."/>
            <person name="Ma X.K."/>
            <person name="Ma L."/>
            <person name="Huang J."/>
            <person name="Chen G.Z."/>
            <person name="Huang M.Z."/>
            <person name="Huang L."/>
            <person name="Peng D.H."/>
            <person name="Luo Y.B."/>
            <person name="Zou S.Q."/>
            <person name="Chen S.P."/>
            <person name="Lan S."/>
            <person name="Tsai W.C."/>
            <person name="Van de Peer Y."/>
            <person name="Liu Z.J."/>
        </authorList>
    </citation>
    <scope>NUCLEOTIDE SEQUENCE [LARGE SCALE GENOMIC DNA]</scope>
    <source>
        <strain evidence="10">Lor287</strain>
    </source>
</reference>
<feature type="domain" description="Pectate lyase" evidence="9">
    <location>
        <begin position="1"/>
        <end position="59"/>
    </location>
</feature>
<evidence type="ECO:0000256" key="4">
    <source>
        <dbReference type="ARBA" id="ARBA00022723"/>
    </source>
</evidence>
<evidence type="ECO:0000256" key="6">
    <source>
        <dbReference type="ARBA" id="ARBA00022837"/>
    </source>
</evidence>
<evidence type="ECO:0000256" key="3">
    <source>
        <dbReference type="ARBA" id="ARBA00012272"/>
    </source>
</evidence>
<sequence>MLLGHQDDYSPDSGMQVSIAFNQFGEKLVHRMPRCRRGYFHNVNNDYTEWEMYAIGEAQIPPLTATAENFNGKDTKVHLEEHCPRVGPGCCRCRRISSGQLK</sequence>
<dbReference type="InterPro" id="IPR018082">
    <property type="entry name" value="AmbAllergen"/>
</dbReference>
<dbReference type="Gene3D" id="2.160.20.10">
    <property type="entry name" value="Single-stranded right-handed beta-helix, Pectin lyase-like"/>
    <property type="match status" value="1"/>
</dbReference>
<protein>
    <recommendedName>
        <fullName evidence="3 8">Pectate lyase</fullName>
        <ecNumber evidence="3 8">4.2.2.2</ecNumber>
    </recommendedName>
</protein>
<dbReference type="SUPFAM" id="SSF51126">
    <property type="entry name" value="Pectin lyase-like"/>
    <property type="match status" value="1"/>
</dbReference>